<gene>
    <name evidence="1" type="ORF">JF72_15390</name>
</gene>
<proteinExistence type="predicted"/>
<sequence length="144" mass="16291">MTEKEYVISKKKKYPESNEKQLIVAFKTDQTNGVLQRAINTTDEFKSIANLLDCAVHDLSCMAVKIGNVNYTVFLAEPIKFHNIDSIYLEIQKCVFSRYSDQKLVSVTSRDLVNISNNLGLILVADNNKIIAKNAVRVNHVVTR</sequence>
<dbReference type="RefSeq" id="WP_046308385.1">
    <property type="nucleotide sequence ID" value="NZ_KQ034005.1"/>
</dbReference>
<protein>
    <submittedName>
        <fullName evidence="1">Uncharacterized protein</fullName>
    </submittedName>
</protein>
<evidence type="ECO:0000313" key="2">
    <source>
        <dbReference type="Proteomes" id="UP000033682"/>
    </source>
</evidence>
<dbReference type="PATRIC" id="fig|303541.3.peg.113"/>
<organism evidence="1 2">
    <name type="scientific">Lactobacillus apis</name>
    <dbReference type="NCBI Taxonomy" id="303541"/>
    <lineage>
        <taxon>Bacteria</taxon>
        <taxon>Bacillati</taxon>
        <taxon>Bacillota</taxon>
        <taxon>Bacilli</taxon>
        <taxon>Lactobacillales</taxon>
        <taxon>Lactobacillaceae</taxon>
        <taxon>Lactobacillus</taxon>
    </lineage>
</organism>
<geneLocation type="plasmid" evidence="1">
    <name>pHma11p1</name>
</geneLocation>
<keyword evidence="2" id="KW-1185">Reference proteome</keyword>
<dbReference type="Proteomes" id="UP000033682">
    <property type="component" value="Unassembled WGS sequence"/>
</dbReference>
<keyword evidence="1" id="KW-0614">Plasmid</keyword>
<accession>A0A0F4LN55</accession>
<comment type="caution">
    <text evidence="1">The sequence shown here is derived from an EMBL/GenBank/DDBJ whole genome shotgun (WGS) entry which is preliminary data.</text>
</comment>
<reference evidence="1 2" key="1">
    <citation type="submission" date="2015-01" db="EMBL/GenBank/DDBJ databases">
        <title>Comparative genomics of the lactic acid bacteria isolated from the honey bee gut.</title>
        <authorList>
            <person name="Ellegaard K.M."/>
            <person name="Tamarit D."/>
            <person name="Javelind E."/>
            <person name="Olofsson T."/>
            <person name="Andersson S.G."/>
            <person name="Vasquez A."/>
        </authorList>
    </citation>
    <scope>NUCLEOTIDE SEQUENCE [LARGE SCALE GENOMIC DNA]</scope>
    <source>
        <strain evidence="1 2">Hma11</strain>
        <plasmid evidence="1">pHma11p1</plasmid>
    </source>
</reference>
<evidence type="ECO:0000313" key="1">
    <source>
        <dbReference type="EMBL" id="KJY59699.1"/>
    </source>
</evidence>
<dbReference type="AlphaFoldDB" id="A0A0F4LN55"/>
<dbReference type="HOGENOM" id="CLU_1793982_0_0_9"/>
<name>A0A0F4LN55_9LACO</name>
<dbReference type="EMBL" id="JXLG01000016">
    <property type="protein sequence ID" value="KJY59699.1"/>
    <property type="molecule type" value="Genomic_DNA"/>
</dbReference>